<protein>
    <recommendedName>
        <fullName evidence="3">Fibronectin type III domain-containing protein</fullName>
    </recommendedName>
</protein>
<organism evidence="1 2">
    <name type="scientific">Eiseniibacteriota bacterium</name>
    <dbReference type="NCBI Taxonomy" id="2212470"/>
    <lineage>
        <taxon>Bacteria</taxon>
        <taxon>Candidatus Eiseniibacteriota</taxon>
    </lineage>
</organism>
<reference evidence="1" key="1">
    <citation type="submission" date="2020-04" db="EMBL/GenBank/DDBJ databases">
        <authorList>
            <person name="Zhang T."/>
        </authorList>
    </citation>
    <scope>NUCLEOTIDE SEQUENCE</scope>
    <source>
        <strain evidence="1">HKST-UBA02</strain>
    </source>
</reference>
<accession>A0A956NEG0</accession>
<dbReference type="AlphaFoldDB" id="A0A956NEG0"/>
<evidence type="ECO:0000313" key="2">
    <source>
        <dbReference type="Proteomes" id="UP000739538"/>
    </source>
</evidence>
<comment type="caution">
    <text evidence="1">The sequence shown here is derived from an EMBL/GenBank/DDBJ whole genome shotgun (WGS) entry which is preliminary data.</text>
</comment>
<evidence type="ECO:0008006" key="3">
    <source>
        <dbReference type="Google" id="ProtNLM"/>
    </source>
</evidence>
<name>A0A956NEG0_UNCEI</name>
<proteinExistence type="predicted"/>
<dbReference type="EMBL" id="JAGQHS010000098">
    <property type="protein sequence ID" value="MCA9757421.1"/>
    <property type="molecule type" value="Genomic_DNA"/>
</dbReference>
<sequence length="659" mass="72433">MERISSSTRLSTSLSGLRAGLIPVVAAAAILCAGTLTTSFAQDVDVEHQVTTGNNLGLALQNDGFIGNNLASREPSMEYPLGSDIEHLVRAGVWIGAVVASTGDTLVSTAATAGYAGSLDAASEYVPTSEIRQLSTLPFSRYFSPDARSEQDFVYSFADSVRPVDNTEDAHEPMNIQVTTTTSLFSFEPFDAFVLMDFTVENINPFELLSDVYVGVYAEMATGYKTPDDPNWRSGWFGQKDITWVDSLRICTEHHFNDDNGDAPAWAGYQLLGVRDGDGNAIDFAQDSLVVSFNWWNWRDETDRIGDAPVDDIGRYRTLSNGAKRSTAGSEAGNNDPVTLISIGPIPLLAPGEKFTVSFAWVGGEADPRTGRTTNEDLLFNASWAQTAFDLNLNIPLPPPSPRLKVIPDLGRLTLRWTDDPEDFIDPESGRKDFEGYRVHMSESRLESEFQPILEADVIDSVFYNTGIESLRDPITIDGVDYEYRYDVTGLRDGFKYWAAVTAFDTGTQEIESLSSGLAQNRTFAFSGSPVAESPNDVLVFPNPYRGDAAWDGALGRDRYLWFANLPARCTIRIYTLAGDLVDTIEFDSDSYAPTDIRGIYDPTDRTNPEADLPRLPGGMAAWDLVTRQDQGVASGLYLFYVEDHATGDKQNGKFLILK</sequence>
<reference evidence="1" key="2">
    <citation type="journal article" date="2021" name="Microbiome">
        <title>Successional dynamics and alternative stable states in a saline activated sludge microbial community over 9 years.</title>
        <authorList>
            <person name="Wang Y."/>
            <person name="Ye J."/>
            <person name="Ju F."/>
            <person name="Liu L."/>
            <person name="Boyd J.A."/>
            <person name="Deng Y."/>
            <person name="Parks D.H."/>
            <person name="Jiang X."/>
            <person name="Yin X."/>
            <person name="Woodcroft B.J."/>
            <person name="Tyson G.W."/>
            <person name="Hugenholtz P."/>
            <person name="Polz M.F."/>
            <person name="Zhang T."/>
        </authorList>
    </citation>
    <scope>NUCLEOTIDE SEQUENCE</scope>
    <source>
        <strain evidence="1">HKST-UBA02</strain>
    </source>
</reference>
<evidence type="ECO:0000313" key="1">
    <source>
        <dbReference type="EMBL" id="MCA9757421.1"/>
    </source>
</evidence>
<dbReference type="Proteomes" id="UP000739538">
    <property type="component" value="Unassembled WGS sequence"/>
</dbReference>
<gene>
    <name evidence="1" type="ORF">KDA27_16575</name>
</gene>